<dbReference type="GO" id="GO:0051452">
    <property type="term" value="P:intracellular pH reduction"/>
    <property type="evidence" value="ECO:0007669"/>
    <property type="project" value="TreeGrafter"/>
</dbReference>
<dbReference type="AlphaFoldDB" id="A0A2I3H6X8"/>
<reference evidence="12" key="2">
    <citation type="submission" date="2025-08" db="UniProtKB">
        <authorList>
            <consortium name="Ensembl"/>
        </authorList>
    </citation>
    <scope>IDENTIFICATION</scope>
</reference>
<accession>A0A2I3H6X8</accession>
<evidence type="ECO:0000259" key="11">
    <source>
        <dbReference type="Pfam" id="PF12537"/>
    </source>
</evidence>
<comment type="catalytic activity">
    <reaction evidence="8">
        <text>fluoride(in) = fluoride(out)</text>
        <dbReference type="Rhea" id="RHEA:76159"/>
        <dbReference type="ChEBI" id="CHEBI:17051"/>
    </reaction>
</comment>
<evidence type="ECO:0000256" key="8">
    <source>
        <dbReference type="ARBA" id="ARBA00044702"/>
    </source>
</evidence>
<organism evidence="12 13">
    <name type="scientific">Nomascus leucogenys</name>
    <name type="common">Northern white-cheeked gibbon</name>
    <name type="synonym">Hylobates leucogenys</name>
    <dbReference type="NCBI Taxonomy" id="61853"/>
    <lineage>
        <taxon>Eukaryota</taxon>
        <taxon>Metazoa</taxon>
        <taxon>Chordata</taxon>
        <taxon>Craniata</taxon>
        <taxon>Vertebrata</taxon>
        <taxon>Euteleostomi</taxon>
        <taxon>Mammalia</taxon>
        <taxon>Eutheria</taxon>
        <taxon>Euarchontoglires</taxon>
        <taxon>Primates</taxon>
        <taxon>Haplorrhini</taxon>
        <taxon>Catarrhini</taxon>
        <taxon>Hylobatidae</taxon>
        <taxon>Nomascus</taxon>
    </lineage>
</organism>
<feature type="transmembrane region" description="Helical" evidence="9">
    <location>
        <begin position="43"/>
        <end position="68"/>
    </location>
</feature>
<dbReference type="Pfam" id="PF12430">
    <property type="entry name" value="ABA_GPCR"/>
    <property type="match status" value="1"/>
</dbReference>
<evidence type="ECO:0000256" key="9">
    <source>
        <dbReference type="SAM" id="Phobius"/>
    </source>
</evidence>
<feature type="transmembrane region" description="Helical" evidence="9">
    <location>
        <begin position="389"/>
        <end position="410"/>
    </location>
</feature>
<feature type="transmembrane region" description="Helical" evidence="9">
    <location>
        <begin position="119"/>
        <end position="137"/>
    </location>
</feature>
<protein>
    <recommendedName>
        <fullName evidence="14">Abscisic acid G-protein coupled receptor-like domain-containing protein</fullName>
    </recommendedName>
</protein>
<evidence type="ECO:0000259" key="10">
    <source>
        <dbReference type="Pfam" id="PF12430"/>
    </source>
</evidence>
<keyword evidence="4 9" id="KW-1133">Transmembrane helix</keyword>
<dbReference type="Ensembl" id="ENSNLET00000044361.1">
    <property type="protein sequence ID" value="ENSNLEP00000039398.1"/>
    <property type="gene ID" value="ENSNLEG00000036333.1"/>
</dbReference>
<name>A0A2I3H6X8_NOMLE</name>
<feature type="transmembrane region" description="Helical" evidence="9">
    <location>
        <begin position="157"/>
        <end position="179"/>
    </location>
</feature>
<dbReference type="InterPro" id="IPR015672">
    <property type="entry name" value="GPHR/GTG"/>
</dbReference>
<comment type="similarity">
    <text evidence="2">Belongs to the Golgi pH regulator (TC 1.A.38) family.</text>
</comment>
<dbReference type="InterPro" id="IPR022535">
    <property type="entry name" value="Golgi_pH-regulator_cons_dom"/>
</dbReference>
<evidence type="ECO:0000256" key="5">
    <source>
        <dbReference type="ARBA" id="ARBA00023136"/>
    </source>
</evidence>
<evidence type="ECO:0000256" key="6">
    <source>
        <dbReference type="ARBA" id="ARBA00024145"/>
    </source>
</evidence>
<dbReference type="GO" id="GO:0008308">
    <property type="term" value="F:voltage-gated monoatomic anion channel activity"/>
    <property type="evidence" value="ECO:0007669"/>
    <property type="project" value="TreeGrafter"/>
</dbReference>
<dbReference type="PANTHER" id="PTHR15948:SF0">
    <property type="entry name" value="GOLGI PH REGULATOR A-RELATED"/>
    <property type="match status" value="1"/>
</dbReference>
<sequence>IGFLIDSSITITSQILFFFKFGWLFFMCQLFKNYEVRQYVVQVIFSVTFAFSCTMFELIIFEILGVLSSSSRYFHWKMNLGVILLILVFMVRFYTGYFIVSNIRLLLSPLSLCINNDCFFPASCLLWLTFICFFWKLGDCFPILSPKHGILSIEQLISWVGVIGVTLMALLSGFGAVYCPYTLMSYFLRNVTDTDILALEQRLLQTMDIIITKKKRMAMAQRTMFQKGEVHNKPSGFWGMIKRSGCFEELSRQLFLKTADLYATKERTEYSKTFKGKYFNFLGYFFSIFFGKMDPVTRGIEITVNYLGIQCDVKFWSQHISSILVGIIIATTIRRLLITHTKFFYAISSSKSSSVNIMGLHFVSSALMPLEYCTIITEVLGELQFNFCHHWFDVIFLVSTLSSIVFLYLAHKQAPEKHMTL</sequence>
<dbReference type="GO" id="GO:0032580">
    <property type="term" value="C:Golgi cisterna membrane"/>
    <property type="evidence" value="ECO:0007669"/>
    <property type="project" value="TreeGrafter"/>
</dbReference>
<dbReference type="OMA" id="IEIGVHW"/>
<comment type="subcellular location">
    <subcellularLocation>
        <location evidence="1">Membrane</location>
        <topology evidence="1">Multi-pass membrane protein</topology>
    </subcellularLocation>
</comment>
<keyword evidence="5 9" id="KW-0472">Membrane</keyword>
<dbReference type="EMBL" id="ADFV01069072">
    <property type="status" value="NOT_ANNOTATED_CDS"/>
    <property type="molecule type" value="Genomic_DNA"/>
</dbReference>
<dbReference type="PANTHER" id="PTHR15948">
    <property type="entry name" value="G-PROTEIN COUPLED RECEPTOR 89-RELATED"/>
    <property type="match status" value="1"/>
</dbReference>
<dbReference type="InParanoid" id="A0A2I3H6X8"/>
<reference evidence="12 13" key="1">
    <citation type="submission" date="2012-10" db="EMBL/GenBank/DDBJ databases">
        <authorList>
            <consortium name="Gibbon Genome Sequencing Consortium"/>
        </authorList>
    </citation>
    <scope>NUCLEOTIDE SEQUENCE [LARGE SCALE GENOMIC DNA]</scope>
</reference>
<dbReference type="Pfam" id="PF12537">
    <property type="entry name" value="GPHR_N"/>
    <property type="match status" value="1"/>
</dbReference>
<evidence type="ECO:0000256" key="3">
    <source>
        <dbReference type="ARBA" id="ARBA00022692"/>
    </source>
</evidence>
<reference evidence="12" key="3">
    <citation type="submission" date="2025-09" db="UniProtKB">
        <authorList>
            <consortium name="Ensembl"/>
        </authorList>
    </citation>
    <scope>IDENTIFICATION</scope>
</reference>
<dbReference type="STRING" id="61853.ENSNLEP00000039398"/>
<keyword evidence="13" id="KW-1185">Reference proteome</keyword>
<feature type="transmembrane region" description="Helical" evidence="9">
    <location>
        <begin position="80"/>
        <end position="107"/>
    </location>
</feature>
<dbReference type="InterPro" id="IPR025969">
    <property type="entry name" value="ABA_GPCR_dom"/>
</dbReference>
<evidence type="ECO:0000313" key="12">
    <source>
        <dbReference type="Ensembl" id="ENSNLEP00000039398.1"/>
    </source>
</evidence>
<evidence type="ECO:0000256" key="2">
    <source>
        <dbReference type="ARBA" id="ARBA00009478"/>
    </source>
</evidence>
<dbReference type="GeneTree" id="ENSGT00390000000684"/>
<evidence type="ECO:0000256" key="7">
    <source>
        <dbReference type="ARBA" id="ARBA00035085"/>
    </source>
</evidence>
<feature type="transmembrane region" description="Helical" evidence="9">
    <location>
        <begin position="12"/>
        <end position="31"/>
    </location>
</feature>
<feature type="domain" description="Golgi pH regulator conserved" evidence="11">
    <location>
        <begin position="152"/>
        <end position="217"/>
    </location>
</feature>
<feature type="transmembrane region" description="Helical" evidence="9">
    <location>
        <begin position="278"/>
        <end position="296"/>
    </location>
</feature>
<proteinExistence type="inferred from homology"/>
<feature type="transmembrane region" description="Helical" evidence="9">
    <location>
        <begin position="358"/>
        <end position="377"/>
    </location>
</feature>
<feature type="transmembrane region" description="Helical" evidence="9">
    <location>
        <begin position="316"/>
        <end position="337"/>
    </location>
</feature>
<evidence type="ECO:0000313" key="13">
    <source>
        <dbReference type="Proteomes" id="UP000001073"/>
    </source>
</evidence>
<dbReference type="Proteomes" id="UP000001073">
    <property type="component" value="Chromosome 1a"/>
</dbReference>
<evidence type="ECO:0000256" key="1">
    <source>
        <dbReference type="ARBA" id="ARBA00004141"/>
    </source>
</evidence>
<feature type="domain" description="Abscisic acid G-protein coupled receptor-like" evidence="10">
    <location>
        <begin position="291"/>
        <end position="412"/>
    </location>
</feature>
<keyword evidence="3 9" id="KW-0812">Transmembrane</keyword>
<comment type="catalytic activity">
    <reaction evidence="6">
        <text>iodide(out) = iodide(in)</text>
        <dbReference type="Rhea" id="RHEA:66324"/>
        <dbReference type="ChEBI" id="CHEBI:16382"/>
    </reaction>
</comment>
<comment type="catalytic activity">
    <reaction evidence="7">
        <text>bromide(in) = bromide(out)</text>
        <dbReference type="Rhea" id="RHEA:75383"/>
        <dbReference type="ChEBI" id="CHEBI:15858"/>
    </reaction>
</comment>
<evidence type="ECO:0000256" key="4">
    <source>
        <dbReference type="ARBA" id="ARBA00022989"/>
    </source>
</evidence>
<evidence type="ECO:0008006" key="14">
    <source>
        <dbReference type="Google" id="ProtNLM"/>
    </source>
</evidence>